<comment type="caution">
    <text evidence="6">The sequence shown here is derived from an EMBL/GenBank/DDBJ whole genome shotgun (WGS) entry which is preliminary data.</text>
</comment>
<sequence length="585" mass="65047">MRAGGCSVQQTLTPEAATVVKQAISLARRRGHAQVTPLHVANTMLSSAAGLLRAACLQSHSHPLQCKALELCFNVALNRLPASSLSKSLVIVGECLATAESVVGGVRDRVHKGEVPEVSRNLQFITLPLFSFRQMPAEEVDRKVGELRCFVKSCCVETGVVLFLKDLDWAAEYRASRGEKGRSYYCSLEHILMEIKNLALGGIVGEQHSNDKIWLMAIATYQTYSRFCRIGSPSLETLLVSPSSSSNVSSYDGHSRSLHQNQQPSLLPRKSKRPWSEHRFCLSEEAVDEVPEQQPGIKAQENAGQKLSTFPCLYLNSHPNSNSSGSTMQTELSSKFKELNAENFKFLCNALERKVTWQQDIIPEIASIILQCRSGLMRRKGKSKSLEKREETWLLFQGSDAEGKERIGRELARLVFGSSTNFITVVGHSNLSSTQSDSTDVLLQIKRSRAEASHSHLQSLFEAVRENPHRVIMMEDIEQLDHYTLTGIKRATERGKLQSYGGEEVGLCDAIIILSCESFDSRSRACSPLVKQRAESEDEKEVDAFVSLDLNLCAADEDLDDYYFDSAGLLECVDRAFFFNLPDVL</sequence>
<dbReference type="InterPro" id="IPR027417">
    <property type="entry name" value="P-loop_NTPase"/>
</dbReference>
<evidence type="ECO:0000256" key="1">
    <source>
        <dbReference type="ARBA" id="ARBA00008675"/>
    </source>
</evidence>
<dbReference type="Gene3D" id="1.10.1780.10">
    <property type="entry name" value="Clp, N-terminal domain"/>
    <property type="match status" value="1"/>
</dbReference>
<protein>
    <recommendedName>
        <fullName evidence="5">Clp R domain-containing protein</fullName>
    </recommendedName>
</protein>
<dbReference type="Proteomes" id="UP000287651">
    <property type="component" value="Unassembled WGS sequence"/>
</dbReference>
<dbReference type="InterPro" id="IPR051650">
    <property type="entry name" value="SL_signaling_regulator"/>
</dbReference>
<name>A0A426ZND3_ENSVE</name>
<accession>A0A426ZND3</accession>
<organism evidence="6 7">
    <name type="scientific">Ensete ventricosum</name>
    <name type="common">Abyssinian banana</name>
    <name type="synonym">Musa ensete</name>
    <dbReference type="NCBI Taxonomy" id="4639"/>
    <lineage>
        <taxon>Eukaryota</taxon>
        <taxon>Viridiplantae</taxon>
        <taxon>Streptophyta</taxon>
        <taxon>Embryophyta</taxon>
        <taxon>Tracheophyta</taxon>
        <taxon>Spermatophyta</taxon>
        <taxon>Magnoliopsida</taxon>
        <taxon>Liliopsida</taxon>
        <taxon>Zingiberales</taxon>
        <taxon>Musaceae</taxon>
        <taxon>Ensete</taxon>
    </lineage>
</organism>
<reference evidence="6 7" key="1">
    <citation type="journal article" date="2014" name="Agronomy (Basel)">
        <title>A Draft Genome Sequence for Ensete ventricosum, the Drought-Tolerant Tree Against Hunger.</title>
        <authorList>
            <person name="Harrison J."/>
            <person name="Moore K.A."/>
            <person name="Paszkiewicz K."/>
            <person name="Jones T."/>
            <person name="Grant M."/>
            <person name="Ambacheew D."/>
            <person name="Muzemil S."/>
            <person name="Studholme D.J."/>
        </authorList>
    </citation>
    <scope>NUCLEOTIDE SEQUENCE [LARGE SCALE GENOMIC DNA]</scope>
</reference>
<evidence type="ECO:0000256" key="4">
    <source>
        <dbReference type="SAM" id="MobiDB-lite"/>
    </source>
</evidence>
<evidence type="ECO:0000256" key="2">
    <source>
        <dbReference type="ARBA" id="ARBA00022737"/>
    </source>
</evidence>
<keyword evidence="2 3" id="KW-0677">Repeat</keyword>
<dbReference type="PROSITE" id="PS51903">
    <property type="entry name" value="CLP_R"/>
    <property type="match status" value="1"/>
</dbReference>
<dbReference type="AlphaFoldDB" id="A0A426ZND3"/>
<dbReference type="SUPFAM" id="SSF81923">
    <property type="entry name" value="Double Clp-N motif"/>
    <property type="match status" value="1"/>
</dbReference>
<dbReference type="Pfam" id="PF23569">
    <property type="entry name" value="NBD_SMAX1"/>
    <property type="match status" value="1"/>
</dbReference>
<dbReference type="EMBL" id="AMZH03005797">
    <property type="protein sequence ID" value="RRT65488.1"/>
    <property type="molecule type" value="Genomic_DNA"/>
</dbReference>
<dbReference type="InterPro" id="IPR036628">
    <property type="entry name" value="Clp_N_dom_sf"/>
</dbReference>
<feature type="region of interest" description="Disordered" evidence="4">
    <location>
        <begin position="250"/>
        <end position="272"/>
    </location>
</feature>
<proteinExistence type="inferred from homology"/>
<dbReference type="Gene3D" id="3.40.50.300">
    <property type="entry name" value="P-loop containing nucleotide triphosphate hydrolases"/>
    <property type="match status" value="1"/>
</dbReference>
<evidence type="ECO:0000313" key="6">
    <source>
        <dbReference type="EMBL" id="RRT65488.1"/>
    </source>
</evidence>
<evidence type="ECO:0000259" key="5">
    <source>
        <dbReference type="PROSITE" id="PS51903"/>
    </source>
</evidence>
<dbReference type="InterPro" id="IPR058680">
    <property type="entry name" value="NBD_SMAX1-like"/>
</dbReference>
<evidence type="ECO:0000313" key="7">
    <source>
        <dbReference type="Proteomes" id="UP000287651"/>
    </source>
</evidence>
<evidence type="ECO:0000256" key="3">
    <source>
        <dbReference type="PROSITE-ProRule" id="PRU01251"/>
    </source>
</evidence>
<feature type="domain" description="Clp R" evidence="5">
    <location>
        <begin position="8"/>
        <end position="89"/>
    </location>
</feature>
<dbReference type="InterPro" id="IPR004176">
    <property type="entry name" value="Clp_R_N"/>
</dbReference>
<gene>
    <name evidence="6" type="ORF">B296_00010442</name>
</gene>
<dbReference type="PANTHER" id="PTHR43572">
    <property type="entry name" value="CHAPERONE PROTEIN CLPD, CHLOROPLASTIC"/>
    <property type="match status" value="1"/>
</dbReference>
<dbReference type="PANTHER" id="PTHR43572:SF31">
    <property type="entry name" value="PROTEIN SMAX1-LIKE 3"/>
    <property type="match status" value="1"/>
</dbReference>
<comment type="similarity">
    <text evidence="1">Belongs to the ClpA/ClpB family.</text>
</comment>
<dbReference type="SUPFAM" id="SSF52540">
    <property type="entry name" value="P-loop containing nucleoside triphosphate hydrolases"/>
    <property type="match status" value="1"/>
</dbReference>